<sequence length="811" mass="90626">MSTKSDTWYHFVKKGSSGVCKYCHIEVKTCGNTTNLRNHLLRRHPSIKSVSQRKLVVANDDIGIGDDKKKTGTNEDIATTSTSKEKFGINDALSLTSSKEYYDSDLESIASSSVSLKNSKLNQLTMDSCVDNIKAFSVNGKKYGQLNNAIMLMICKDTLPLNTVEKEGFTYLMKTAVPLYKLPSRQTITQMIDDKYDVLSLQFREKLLEVESICLTTDIWTDTHNTRSYMGLTGHFIHESELISINFGVSHLTEPHNSDYLCQILIKMTEKWGITPEKVAAVVTDNGANIVKAVTIAFGKQKHLWCFAHTLNLVAQKPFEEKAGIENAKQLLNTVKDITRYCKQNVNVSDALRKAQNEIAVPLKLIQSVCTRWNSIYYQLVRFVKLSELLAPILLNYPKAPPMLTASQLDGIKDLINILKPMEAVTKEISVEKFVTSSKIIPIVSCLLKTYSTMKTETDVGAATKNLILEELKKRFGTVEQVHVLAITTLLDPRFKKIHFSDRLACSRAIDKINSMIVASKKQLQNKLSNEDSENNLECQLKEAEESNIWEFHNTLVKNQLQLFQAETEGQGLQDELKHYLTQPVVDFKTTAPIAYWCHQRNSLYSSITPIANKYFCIVGTSVPCERLFSVAGNIATDERSRLDPERLDNALLRQEVSQAAAPLTIPVPEGVDKPVSPKIEKIVQEITNLNLLEVSELSQILKKRLNLPDAPVMPIGGFAMGAGAPAAQEEEEAAPKTVKTSFTVKMTKFDDKQKVALIKEVKGLLEGFNLVQAKKFVESVPTVVKADISKDEAEKLKEALTKVGAIIEIE</sequence>
<comment type="subcellular location">
    <subcellularLocation>
        <location evidence="1">Nucleus</location>
    </subcellularLocation>
</comment>
<organism evidence="14 15">
    <name type="scientific">Chilo suppressalis</name>
    <name type="common">Asiatic rice borer moth</name>
    <dbReference type="NCBI Taxonomy" id="168631"/>
    <lineage>
        <taxon>Eukaryota</taxon>
        <taxon>Metazoa</taxon>
        <taxon>Ecdysozoa</taxon>
        <taxon>Arthropoda</taxon>
        <taxon>Hexapoda</taxon>
        <taxon>Insecta</taxon>
        <taxon>Pterygota</taxon>
        <taxon>Neoptera</taxon>
        <taxon>Endopterygota</taxon>
        <taxon>Lepidoptera</taxon>
        <taxon>Glossata</taxon>
        <taxon>Ditrysia</taxon>
        <taxon>Pyraloidea</taxon>
        <taxon>Crambidae</taxon>
        <taxon>Crambinae</taxon>
        <taxon>Chilo</taxon>
    </lineage>
</organism>
<dbReference type="Proteomes" id="UP001153292">
    <property type="component" value="Chromosome 10"/>
</dbReference>
<reference evidence="14" key="1">
    <citation type="submission" date="2021-12" db="EMBL/GenBank/DDBJ databases">
        <authorList>
            <person name="King R."/>
        </authorList>
    </citation>
    <scope>NUCLEOTIDE SEQUENCE</scope>
</reference>
<protein>
    <recommendedName>
        <fullName evidence="13">BED-type domain-containing protein</fullName>
    </recommendedName>
</protein>
<dbReference type="SUPFAM" id="SSF140996">
    <property type="entry name" value="Hermes dimerisation domain"/>
    <property type="match status" value="1"/>
</dbReference>
<keyword evidence="4 12" id="KW-0863">Zinc-finger</keyword>
<dbReference type="InterPro" id="IPR014719">
    <property type="entry name" value="Ribosomal_bL12_C/ClpS-like"/>
</dbReference>
<evidence type="ECO:0000256" key="5">
    <source>
        <dbReference type="ARBA" id="ARBA00022833"/>
    </source>
</evidence>
<dbReference type="Pfam" id="PF05699">
    <property type="entry name" value="Dimer_Tnp_hAT"/>
    <property type="match status" value="1"/>
</dbReference>
<keyword evidence="9" id="KW-0804">Transcription</keyword>
<feature type="domain" description="BED-type" evidence="13">
    <location>
        <begin position="2"/>
        <end position="51"/>
    </location>
</feature>
<evidence type="ECO:0000256" key="9">
    <source>
        <dbReference type="ARBA" id="ARBA00023163"/>
    </source>
</evidence>
<dbReference type="InterPro" id="IPR003656">
    <property type="entry name" value="Znf_BED"/>
</dbReference>
<evidence type="ECO:0000256" key="8">
    <source>
        <dbReference type="ARBA" id="ARBA00023125"/>
    </source>
</evidence>
<dbReference type="PANTHER" id="PTHR46481:SF10">
    <property type="entry name" value="ZINC FINGER BED DOMAIN-CONTAINING PROTEIN 39"/>
    <property type="match status" value="1"/>
</dbReference>
<dbReference type="Gene3D" id="1.20.5.710">
    <property type="entry name" value="Single helix bin"/>
    <property type="match status" value="1"/>
</dbReference>
<evidence type="ECO:0000259" key="13">
    <source>
        <dbReference type="PROSITE" id="PS50808"/>
    </source>
</evidence>
<keyword evidence="15" id="KW-1185">Reference proteome</keyword>
<evidence type="ECO:0000256" key="2">
    <source>
        <dbReference type="ARBA" id="ARBA00007197"/>
    </source>
</evidence>
<evidence type="ECO:0000256" key="1">
    <source>
        <dbReference type="ARBA" id="ARBA00004123"/>
    </source>
</evidence>
<evidence type="ECO:0000256" key="7">
    <source>
        <dbReference type="ARBA" id="ARBA00023015"/>
    </source>
</evidence>
<dbReference type="InterPro" id="IPR036235">
    <property type="entry name" value="Ribosomal_bL12_oligo_N_sf"/>
</dbReference>
<dbReference type="Pfam" id="PF02892">
    <property type="entry name" value="zf-BED"/>
    <property type="match status" value="1"/>
</dbReference>
<keyword evidence="7" id="KW-0805">Transcription regulation</keyword>
<accession>A0ABN8AQD5</accession>
<keyword evidence="11" id="KW-0687">Ribonucleoprotein</keyword>
<evidence type="ECO:0000313" key="15">
    <source>
        <dbReference type="Proteomes" id="UP001153292"/>
    </source>
</evidence>
<keyword evidence="3" id="KW-0479">Metal-binding</keyword>
<dbReference type="SUPFAM" id="SSF57667">
    <property type="entry name" value="beta-beta-alpha zinc fingers"/>
    <property type="match status" value="1"/>
</dbReference>
<proteinExistence type="inferred from homology"/>
<dbReference type="InterPro" id="IPR012337">
    <property type="entry name" value="RNaseH-like_sf"/>
</dbReference>
<dbReference type="PROSITE" id="PS50808">
    <property type="entry name" value="ZF_BED"/>
    <property type="match status" value="1"/>
</dbReference>
<evidence type="ECO:0000256" key="12">
    <source>
        <dbReference type="PROSITE-ProRule" id="PRU00027"/>
    </source>
</evidence>
<dbReference type="HAMAP" id="MF_00368">
    <property type="entry name" value="Ribosomal_bL12"/>
    <property type="match status" value="1"/>
</dbReference>
<dbReference type="SMART" id="SM00614">
    <property type="entry name" value="ZnF_BED"/>
    <property type="match status" value="1"/>
</dbReference>
<dbReference type="Pfam" id="PF00542">
    <property type="entry name" value="Ribosomal_L12"/>
    <property type="match status" value="1"/>
</dbReference>
<dbReference type="InterPro" id="IPR036236">
    <property type="entry name" value="Znf_C2H2_sf"/>
</dbReference>
<comment type="similarity">
    <text evidence="2">Belongs to the bacterial ribosomal protein bL12 family.</text>
</comment>
<dbReference type="InterPro" id="IPR008906">
    <property type="entry name" value="HATC_C_dom"/>
</dbReference>
<evidence type="ECO:0000256" key="3">
    <source>
        <dbReference type="ARBA" id="ARBA00022723"/>
    </source>
</evidence>
<keyword evidence="10" id="KW-0539">Nucleus</keyword>
<evidence type="ECO:0000256" key="6">
    <source>
        <dbReference type="ARBA" id="ARBA00022980"/>
    </source>
</evidence>
<keyword evidence="5" id="KW-0862">Zinc</keyword>
<dbReference type="InterPro" id="IPR052035">
    <property type="entry name" value="ZnF_BED_domain_contain"/>
</dbReference>
<gene>
    <name evidence="14" type="ORF">CHILSU_LOCUS797</name>
</gene>
<evidence type="ECO:0000313" key="14">
    <source>
        <dbReference type="EMBL" id="CAH0397719.1"/>
    </source>
</evidence>
<dbReference type="SUPFAM" id="SSF53098">
    <property type="entry name" value="Ribonuclease H-like"/>
    <property type="match status" value="1"/>
</dbReference>
<evidence type="ECO:0000256" key="10">
    <source>
        <dbReference type="ARBA" id="ARBA00023242"/>
    </source>
</evidence>
<dbReference type="EMBL" id="OU963903">
    <property type="protein sequence ID" value="CAH0397719.1"/>
    <property type="molecule type" value="Genomic_DNA"/>
</dbReference>
<dbReference type="Pfam" id="PF16320">
    <property type="entry name" value="Ribosomal_L12_N"/>
    <property type="match status" value="1"/>
</dbReference>
<evidence type="ECO:0000256" key="11">
    <source>
        <dbReference type="ARBA" id="ARBA00023274"/>
    </source>
</evidence>
<name>A0ABN8AQD5_CHISP</name>
<dbReference type="InterPro" id="IPR000206">
    <property type="entry name" value="Ribosomal_bL12"/>
</dbReference>
<keyword evidence="8" id="KW-0238">DNA-binding</keyword>
<dbReference type="PANTHER" id="PTHR46481">
    <property type="entry name" value="ZINC FINGER BED DOMAIN-CONTAINING PROTEIN 4"/>
    <property type="match status" value="1"/>
</dbReference>
<dbReference type="SUPFAM" id="SSF48300">
    <property type="entry name" value="Ribosomal protein L7/12, oligomerisation (N-terminal) domain"/>
    <property type="match status" value="1"/>
</dbReference>
<evidence type="ECO:0000256" key="4">
    <source>
        <dbReference type="ARBA" id="ARBA00022771"/>
    </source>
</evidence>
<keyword evidence="6" id="KW-0689">Ribosomal protein</keyword>
<dbReference type="Gene3D" id="3.30.1390.10">
    <property type="match status" value="1"/>
</dbReference>
<dbReference type="SUPFAM" id="SSF54736">
    <property type="entry name" value="ClpS-like"/>
    <property type="match status" value="1"/>
</dbReference>
<dbReference type="InterPro" id="IPR008932">
    <property type="entry name" value="Ribosomal_bL12_oligo"/>
</dbReference>
<dbReference type="InterPro" id="IPR013823">
    <property type="entry name" value="Ribosomal_bL12_C"/>
</dbReference>